<feature type="non-terminal residue" evidence="2">
    <location>
        <position position="147"/>
    </location>
</feature>
<reference evidence="2" key="1">
    <citation type="submission" date="2023-06" db="EMBL/GenBank/DDBJ databases">
        <authorList>
            <person name="Delattre M."/>
        </authorList>
    </citation>
    <scope>NUCLEOTIDE SEQUENCE</scope>
    <source>
        <strain evidence="2">AF72</strain>
    </source>
</reference>
<keyword evidence="3" id="KW-1185">Reference proteome</keyword>
<accession>A0AA36C3B1</accession>
<evidence type="ECO:0000313" key="3">
    <source>
        <dbReference type="Proteomes" id="UP001177023"/>
    </source>
</evidence>
<feature type="coiled-coil region" evidence="1">
    <location>
        <begin position="23"/>
        <end position="64"/>
    </location>
</feature>
<gene>
    <name evidence="2" type="ORF">MSPICULIGERA_LOCUS145</name>
</gene>
<proteinExistence type="predicted"/>
<evidence type="ECO:0000313" key="2">
    <source>
        <dbReference type="EMBL" id="CAJ0557387.1"/>
    </source>
</evidence>
<sequence>MRITYYEHRRRHLRVAWHPHASRNAHKQHARLLENEIQELNLQLRKAREDIHGLVQMLAEAEAVKTQFRGYLAERSTEAASMRKQINDPDDLIKRADKKRADQLKELLDGLVTRPKPSPKLRFQIEAWPCAEDFLQYNGTFMTSLQR</sequence>
<name>A0AA36C3B1_9BILA</name>
<dbReference type="EMBL" id="CATQJA010000008">
    <property type="protein sequence ID" value="CAJ0557387.1"/>
    <property type="molecule type" value="Genomic_DNA"/>
</dbReference>
<protein>
    <submittedName>
        <fullName evidence="2">Uncharacterized protein</fullName>
    </submittedName>
</protein>
<evidence type="ECO:0000256" key="1">
    <source>
        <dbReference type="SAM" id="Coils"/>
    </source>
</evidence>
<comment type="caution">
    <text evidence="2">The sequence shown here is derived from an EMBL/GenBank/DDBJ whole genome shotgun (WGS) entry which is preliminary data.</text>
</comment>
<dbReference type="Proteomes" id="UP001177023">
    <property type="component" value="Unassembled WGS sequence"/>
</dbReference>
<dbReference type="AlphaFoldDB" id="A0AA36C3B1"/>
<organism evidence="2 3">
    <name type="scientific">Mesorhabditis spiculigera</name>
    <dbReference type="NCBI Taxonomy" id="96644"/>
    <lineage>
        <taxon>Eukaryota</taxon>
        <taxon>Metazoa</taxon>
        <taxon>Ecdysozoa</taxon>
        <taxon>Nematoda</taxon>
        <taxon>Chromadorea</taxon>
        <taxon>Rhabditida</taxon>
        <taxon>Rhabditina</taxon>
        <taxon>Rhabditomorpha</taxon>
        <taxon>Rhabditoidea</taxon>
        <taxon>Rhabditidae</taxon>
        <taxon>Mesorhabditinae</taxon>
        <taxon>Mesorhabditis</taxon>
    </lineage>
</organism>
<keyword evidence="1" id="KW-0175">Coiled coil</keyword>